<dbReference type="Proteomes" id="UP001056756">
    <property type="component" value="Chromosome"/>
</dbReference>
<dbReference type="PANTHER" id="PTHR31084">
    <property type="entry name" value="ALPHA-L-FUCOSIDASE 2"/>
    <property type="match status" value="1"/>
</dbReference>
<accession>A0A9J6ZAR5</accession>
<dbReference type="FunFam" id="1.50.10.10:FF:000028">
    <property type="entry name" value="Alpha-L-fucosidase 2"/>
    <property type="match status" value="1"/>
</dbReference>
<name>A0A9J6ZAR5_9BACL</name>
<feature type="domain" description="Alpha fucosidase A-like C-terminal" evidence="2">
    <location>
        <begin position="683"/>
        <end position="778"/>
    </location>
</feature>
<dbReference type="KEGG" id="plig:NAG76_14860"/>
<dbReference type="PANTHER" id="PTHR31084:SF0">
    <property type="entry name" value="ALPHA-L-FUCOSIDASE 2"/>
    <property type="match status" value="1"/>
</dbReference>
<evidence type="ECO:0000313" key="4">
    <source>
        <dbReference type="EMBL" id="URN93116.1"/>
    </source>
</evidence>
<dbReference type="AlphaFoldDB" id="A0A9J6ZAR5"/>
<feature type="domain" description="Glycosyl hydrolase family 95 N-terminal" evidence="1">
    <location>
        <begin position="8"/>
        <end position="258"/>
    </location>
</feature>
<dbReference type="Pfam" id="PF14498">
    <property type="entry name" value="Glyco_hyd_65N_2"/>
    <property type="match status" value="1"/>
</dbReference>
<dbReference type="Gene3D" id="1.50.10.10">
    <property type="match status" value="1"/>
</dbReference>
<dbReference type="EMBL" id="CP097899">
    <property type="protein sequence ID" value="URN93116.1"/>
    <property type="molecule type" value="Genomic_DNA"/>
</dbReference>
<evidence type="ECO:0000259" key="1">
    <source>
        <dbReference type="Pfam" id="PF14498"/>
    </source>
</evidence>
<sequence length="781" mass="88490">MNPQSEFWYNKPAASWNEALPIGNGFMGAMVFGDPIEERIALNEDSVWYGGPRDRNNPDALANLHSIREAIRSGELNRAHDISLLALSGMPETQRHFMPLGDLNIQFFSPDTHHTAEASTEKVVATSEVEHYLRELDMSSGIVASYYKQFGISYRRESFVSYPHNVMAFHFTADIPNAHNFRIRLTRGSNRYYEVVSRVNACTLMMKGECGGAQGSTFRAGVRVIAEGGEVQIIGEHLIVKNADRALILLAAATSFRHDNPEQYVLQQLDKAAAVSYEQLRQQHVEDFNSLFSRVEFKLKSKEDVSGVPMNERLERVKGGKEDLQLIEILYQYGRYLLISSSRPGSLPANLQGIWNEHMQPPWDSKYTININTEMNYWPAENCNLSECHEPLFDLLEKMRDNGRVTAAKMYGCRGFVAHHNTDIWADTAPQDRYVPATYWPMGAAWLSLHMWEHYLFTQDHVFLRQSAYPIITEAAHFFLDFLIETKDGLLVTSPSVSPENSYVLPNGETGTLCEGPAMDSQILRELFAACIRASEILQCDPSLRKQWQHIYSRLPQIEIGSEGQLLEWLEEYVEQEPGHRHISHLFALHPGSQISVHKTPDLAAAAKITLEKRLANGGGHTGWSRAWIINFWARLEEAELAYENIVALISHSMLPNLLDNHPPFQIDGNFGATAAIVEMILQSHCDELRLLPALPMAWKEGHMNGLRARGGFTVDVAWKDHRLIYTRICATETTTHCRIRTNLPVRIQSSEQASTFIYSQDSFVAEWQAMKGIVYTVLPL</sequence>
<proteinExistence type="predicted"/>
<dbReference type="InterPro" id="IPR027414">
    <property type="entry name" value="GH95_N_dom"/>
</dbReference>
<gene>
    <name evidence="4" type="ORF">NAG76_14860</name>
</gene>
<keyword evidence="4" id="KW-0378">Hydrolase</keyword>
<evidence type="ECO:0000259" key="2">
    <source>
        <dbReference type="Pfam" id="PF21307"/>
    </source>
</evidence>
<dbReference type="InterPro" id="IPR054363">
    <property type="entry name" value="GH95_cat"/>
</dbReference>
<dbReference type="Pfam" id="PF21307">
    <property type="entry name" value="Glyco_hydro_95_C"/>
    <property type="match status" value="1"/>
</dbReference>
<reference evidence="4" key="1">
    <citation type="submission" date="2022-05" db="EMBL/GenBank/DDBJ databases">
        <title>Novel bacterial taxa in a minimal lignocellulolytic consortium and its capacity to transform plastics disclosed by genome-resolved metagenomics.</title>
        <authorList>
            <person name="Rodriguez C.A.D."/>
            <person name="Diaz-Garcia L."/>
            <person name="Herrera K."/>
            <person name="Tarazona N.A."/>
            <person name="Sproer C."/>
            <person name="Overmann J."/>
            <person name="Jimenez D.J."/>
        </authorList>
    </citation>
    <scope>NUCLEOTIDE SEQUENCE</scope>
    <source>
        <strain evidence="4">MAG5</strain>
    </source>
</reference>
<evidence type="ECO:0000259" key="3">
    <source>
        <dbReference type="Pfam" id="PF22124"/>
    </source>
</evidence>
<protein>
    <submittedName>
        <fullName evidence="4">Glycoside hydrolase family 95 protein</fullName>
    </submittedName>
</protein>
<dbReference type="SUPFAM" id="SSF48208">
    <property type="entry name" value="Six-hairpin glycosidases"/>
    <property type="match status" value="1"/>
</dbReference>
<dbReference type="InterPro" id="IPR016518">
    <property type="entry name" value="Alpha-L-fucosidase"/>
</dbReference>
<dbReference type="InterPro" id="IPR049053">
    <property type="entry name" value="AFCA-like_C"/>
</dbReference>
<dbReference type="GO" id="GO:0004560">
    <property type="term" value="F:alpha-L-fucosidase activity"/>
    <property type="evidence" value="ECO:0007669"/>
    <property type="project" value="InterPro"/>
</dbReference>
<feature type="domain" description="Glycosyl hydrolase family 95 catalytic" evidence="3">
    <location>
        <begin position="276"/>
        <end position="681"/>
    </location>
</feature>
<dbReference type="PIRSF" id="PIRSF007663">
    <property type="entry name" value="UCP007663"/>
    <property type="match status" value="1"/>
</dbReference>
<dbReference type="InterPro" id="IPR012341">
    <property type="entry name" value="6hp_glycosidase-like_sf"/>
</dbReference>
<evidence type="ECO:0000313" key="5">
    <source>
        <dbReference type="Proteomes" id="UP001056756"/>
    </source>
</evidence>
<dbReference type="GO" id="GO:0005975">
    <property type="term" value="P:carbohydrate metabolic process"/>
    <property type="evidence" value="ECO:0007669"/>
    <property type="project" value="InterPro"/>
</dbReference>
<dbReference type="InterPro" id="IPR008928">
    <property type="entry name" value="6-hairpin_glycosidase_sf"/>
</dbReference>
<organism evidence="4 5">
    <name type="scientific">Candidatus Pristimantibacillus lignocellulolyticus</name>
    <dbReference type="NCBI Taxonomy" id="2994561"/>
    <lineage>
        <taxon>Bacteria</taxon>
        <taxon>Bacillati</taxon>
        <taxon>Bacillota</taxon>
        <taxon>Bacilli</taxon>
        <taxon>Bacillales</taxon>
        <taxon>Paenibacillaceae</taxon>
        <taxon>Candidatus Pristimantibacillus</taxon>
    </lineage>
</organism>
<dbReference type="Pfam" id="PF22124">
    <property type="entry name" value="Glyco_hydro_95_cat"/>
    <property type="match status" value="1"/>
</dbReference>